<dbReference type="RefSeq" id="WP_141320336.1">
    <property type="nucleotide sequence ID" value="NZ_BJLP01000025.1"/>
</dbReference>
<protein>
    <submittedName>
        <fullName evidence="1">Uncharacterized protein</fullName>
    </submittedName>
</protein>
<name>A0A4Y3KC41_CELUD</name>
<evidence type="ECO:0000313" key="2">
    <source>
        <dbReference type="Proteomes" id="UP000315842"/>
    </source>
</evidence>
<sequence length="99" mass="11022">MGTQQLVPSHPPTSVRHVLRELSDVVGRGEPRLRRVPAAVLRAGGRVVPLLREVDGIRYQFDEPFVVDTAETTATFGLEPVPWRSLVETTARAWAAHRD</sequence>
<evidence type="ECO:0000313" key="1">
    <source>
        <dbReference type="EMBL" id="GEA81266.1"/>
    </source>
</evidence>
<proteinExistence type="predicted"/>
<dbReference type="EMBL" id="BJLP01000025">
    <property type="protein sequence ID" value="GEA81266.1"/>
    <property type="molecule type" value="Genomic_DNA"/>
</dbReference>
<gene>
    <name evidence="1" type="ORF">CUD01_17100</name>
</gene>
<reference evidence="1 2" key="1">
    <citation type="submission" date="2019-06" db="EMBL/GenBank/DDBJ databases">
        <title>Whole genome shotgun sequence of Cellulomonas uda NBRC 3747.</title>
        <authorList>
            <person name="Hosoyama A."/>
            <person name="Uohara A."/>
            <person name="Ohji S."/>
            <person name="Ichikawa N."/>
        </authorList>
    </citation>
    <scope>NUCLEOTIDE SEQUENCE [LARGE SCALE GENOMIC DNA]</scope>
    <source>
        <strain evidence="1 2">NBRC 3747</strain>
    </source>
</reference>
<dbReference type="Proteomes" id="UP000315842">
    <property type="component" value="Unassembled WGS sequence"/>
</dbReference>
<accession>A0A4Y3KC41</accession>
<keyword evidence="2" id="KW-1185">Reference proteome</keyword>
<comment type="caution">
    <text evidence="1">The sequence shown here is derived from an EMBL/GenBank/DDBJ whole genome shotgun (WGS) entry which is preliminary data.</text>
</comment>
<dbReference type="AlphaFoldDB" id="A0A4Y3KC41"/>
<organism evidence="1 2">
    <name type="scientific">Cellulomonas uda</name>
    <dbReference type="NCBI Taxonomy" id="1714"/>
    <lineage>
        <taxon>Bacteria</taxon>
        <taxon>Bacillati</taxon>
        <taxon>Actinomycetota</taxon>
        <taxon>Actinomycetes</taxon>
        <taxon>Micrococcales</taxon>
        <taxon>Cellulomonadaceae</taxon>
        <taxon>Cellulomonas</taxon>
    </lineage>
</organism>